<evidence type="ECO:0000313" key="4">
    <source>
        <dbReference type="Proteomes" id="UP000503117"/>
    </source>
</evidence>
<name>A0ABX6M6S5_9BURK</name>
<proteinExistence type="predicted"/>
<feature type="region of interest" description="Disordered" evidence="1">
    <location>
        <begin position="126"/>
        <end position="163"/>
    </location>
</feature>
<dbReference type="RefSeq" id="WP_169111730.1">
    <property type="nucleotide sequence ID" value="NZ_CP051684.1"/>
</dbReference>
<keyword evidence="4" id="KW-1185">Reference proteome</keyword>
<organism evidence="3 4">
    <name type="scientific">Duganella dendranthematis</name>
    <dbReference type="NCBI Taxonomy" id="2728021"/>
    <lineage>
        <taxon>Bacteria</taxon>
        <taxon>Pseudomonadati</taxon>
        <taxon>Pseudomonadota</taxon>
        <taxon>Betaproteobacteria</taxon>
        <taxon>Burkholderiales</taxon>
        <taxon>Oxalobacteraceae</taxon>
        <taxon>Telluria group</taxon>
        <taxon>Duganella</taxon>
    </lineage>
</organism>
<feature type="chain" id="PRO_5047309506" evidence="2">
    <location>
        <begin position="22"/>
        <end position="186"/>
    </location>
</feature>
<evidence type="ECO:0000313" key="3">
    <source>
        <dbReference type="EMBL" id="QJD89898.1"/>
    </source>
</evidence>
<evidence type="ECO:0000256" key="2">
    <source>
        <dbReference type="SAM" id="SignalP"/>
    </source>
</evidence>
<protein>
    <submittedName>
        <fullName evidence="3">Uncharacterized protein</fullName>
    </submittedName>
</protein>
<dbReference type="EMBL" id="CP051684">
    <property type="protein sequence ID" value="QJD89898.1"/>
    <property type="molecule type" value="Genomic_DNA"/>
</dbReference>
<sequence length="186" mass="21024">MTFLKHATAAVLASLPLLCNAGLLDDAREKIRQDREAQAIASLGNNYVQEIKKYKANPNRVGSTCYLEASANWTMWTGIPKAEFAACDEQVKQEIRGIRDGEENEAAIAKAERAERRKGMSEVAAKLDEMEERQQDRERLLDRRDAARQAEAEEDARHKANQDVLDAQIARAKRERCYWSGKDCAK</sequence>
<gene>
    <name evidence="3" type="ORF">HH213_07165</name>
</gene>
<keyword evidence="2" id="KW-0732">Signal</keyword>
<feature type="signal peptide" evidence="2">
    <location>
        <begin position="1"/>
        <end position="21"/>
    </location>
</feature>
<feature type="compositionally biased region" description="Basic and acidic residues" evidence="1">
    <location>
        <begin position="126"/>
        <end position="161"/>
    </location>
</feature>
<reference evidence="3 4" key="1">
    <citation type="submission" date="2020-04" db="EMBL/GenBank/DDBJ databases">
        <title>Genome sequencing of novel species.</title>
        <authorList>
            <person name="Heo J."/>
            <person name="Kim S.-J."/>
            <person name="Kim J.-S."/>
            <person name="Hong S.-B."/>
            <person name="Kwon S.-W."/>
        </authorList>
    </citation>
    <scope>NUCLEOTIDE SEQUENCE [LARGE SCALE GENOMIC DNA]</scope>
    <source>
        <strain evidence="3 4">AF9R3</strain>
    </source>
</reference>
<evidence type="ECO:0000256" key="1">
    <source>
        <dbReference type="SAM" id="MobiDB-lite"/>
    </source>
</evidence>
<accession>A0ABX6M6S5</accession>
<dbReference type="Proteomes" id="UP000503117">
    <property type="component" value="Chromosome"/>
</dbReference>